<evidence type="ECO:0000256" key="3">
    <source>
        <dbReference type="ARBA" id="ARBA00022485"/>
    </source>
</evidence>
<organism evidence="10 11">
    <name type="scientific">Desulfocicer vacuolatum DSM 3385</name>
    <dbReference type="NCBI Taxonomy" id="1121400"/>
    <lineage>
        <taxon>Bacteria</taxon>
        <taxon>Pseudomonadati</taxon>
        <taxon>Thermodesulfobacteriota</taxon>
        <taxon>Desulfobacteria</taxon>
        <taxon>Desulfobacterales</taxon>
        <taxon>Desulfobacteraceae</taxon>
        <taxon>Desulfocicer</taxon>
    </lineage>
</organism>
<dbReference type="InterPro" id="IPR051919">
    <property type="entry name" value="W-dependent_AOR"/>
</dbReference>
<dbReference type="GO" id="GO:0046872">
    <property type="term" value="F:metal ion binding"/>
    <property type="evidence" value="ECO:0007669"/>
    <property type="project" value="UniProtKB-KW"/>
</dbReference>
<dbReference type="GO" id="GO:0016625">
    <property type="term" value="F:oxidoreductase activity, acting on the aldehyde or oxo group of donors, iron-sulfur protein as acceptor"/>
    <property type="evidence" value="ECO:0007669"/>
    <property type="project" value="InterPro"/>
</dbReference>
<dbReference type="InterPro" id="IPR001203">
    <property type="entry name" value="OxRdtase_Ald_Fedxn_C"/>
</dbReference>
<evidence type="ECO:0000256" key="5">
    <source>
        <dbReference type="ARBA" id="ARBA00023002"/>
    </source>
</evidence>
<accession>A0A1W2DY28</accession>
<dbReference type="Gene3D" id="1.10.569.10">
    <property type="entry name" value="Aldehyde Ferredoxin Oxidoreductase Protein, subunit A, domain 2"/>
    <property type="match status" value="1"/>
</dbReference>
<dbReference type="RefSeq" id="WP_084071064.1">
    <property type="nucleotide sequence ID" value="NZ_FWXY01000021.1"/>
</dbReference>
<evidence type="ECO:0000313" key="10">
    <source>
        <dbReference type="EMBL" id="SMD01738.1"/>
    </source>
</evidence>
<dbReference type="Pfam" id="PF01314">
    <property type="entry name" value="AFOR_C"/>
    <property type="match status" value="1"/>
</dbReference>
<evidence type="ECO:0000313" key="11">
    <source>
        <dbReference type="Proteomes" id="UP000192418"/>
    </source>
</evidence>
<dbReference type="GO" id="GO:0051539">
    <property type="term" value="F:4 iron, 4 sulfur cluster binding"/>
    <property type="evidence" value="ECO:0007669"/>
    <property type="project" value="UniProtKB-KW"/>
</dbReference>
<keyword evidence="6" id="KW-0408">Iron</keyword>
<dbReference type="GO" id="GO:0009055">
    <property type="term" value="F:electron transfer activity"/>
    <property type="evidence" value="ECO:0007669"/>
    <property type="project" value="InterPro"/>
</dbReference>
<gene>
    <name evidence="10" type="ORF">SAMN02746065_12131</name>
</gene>
<comment type="cofactor">
    <cofactor evidence="1">
        <name>[4Fe-4S] cluster</name>
        <dbReference type="ChEBI" id="CHEBI:49883"/>
    </cofactor>
</comment>
<dbReference type="Gene3D" id="3.60.9.10">
    <property type="entry name" value="Aldehyde ferredoxin oxidoreductase, N-terminal domain"/>
    <property type="match status" value="1"/>
</dbReference>
<dbReference type="STRING" id="1121400.SAMN02746065_12131"/>
<comment type="similarity">
    <text evidence="2">Belongs to the AOR/FOR family.</text>
</comment>
<dbReference type="InterPro" id="IPR036021">
    <property type="entry name" value="Tungsten_al_ferr_oxy-like_C"/>
</dbReference>
<protein>
    <submittedName>
        <fullName evidence="10">Aldehyde:ferredoxin oxidoreductase</fullName>
    </submittedName>
</protein>
<keyword evidence="5" id="KW-0560">Oxidoreductase</keyword>
<dbReference type="SUPFAM" id="SSF56228">
    <property type="entry name" value="Aldehyde ferredoxin oxidoreductase, N-terminal domain"/>
    <property type="match status" value="1"/>
</dbReference>
<keyword evidence="7" id="KW-0411">Iron-sulfur</keyword>
<name>A0A1W2DY28_9BACT</name>
<feature type="domain" description="Aldehyde ferredoxin oxidoreductase N-terminal" evidence="9">
    <location>
        <begin position="4"/>
        <end position="206"/>
    </location>
</feature>
<evidence type="ECO:0000256" key="1">
    <source>
        <dbReference type="ARBA" id="ARBA00001966"/>
    </source>
</evidence>
<evidence type="ECO:0000256" key="4">
    <source>
        <dbReference type="ARBA" id="ARBA00022723"/>
    </source>
</evidence>
<reference evidence="10 11" key="1">
    <citation type="submission" date="2017-04" db="EMBL/GenBank/DDBJ databases">
        <authorList>
            <person name="Afonso C.L."/>
            <person name="Miller P.J."/>
            <person name="Scott M.A."/>
            <person name="Spackman E."/>
            <person name="Goraichik I."/>
            <person name="Dimitrov K.M."/>
            <person name="Suarez D.L."/>
            <person name="Swayne D.E."/>
        </authorList>
    </citation>
    <scope>NUCLEOTIDE SEQUENCE [LARGE SCALE GENOMIC DNA]</scope>
    <source>
        <strain evidence="10 11">DSM 3385</strain>
    </source>
</reference>
<keyword evidence="3" id="KW-0004">4Fe-4S</keyword>
<keyword evidence="11" id="KW-1185">Reference proteome</keyword>
<dbReference type="InterPro" id="IPR013984">
    <property type="entry name" value="Ald_Fedxn_OxRdtase_dom2"/>
</dbReference>
<dbReference type="SMART" id="SM00790">
    <property type="entry name" value="AFOR_N"/>
    <property type="match status" value="1"/>
</dbReference>
<dbReference type="Gene3D" id="1.10.599.10">
    <property type="entry name" value="Aldehyde Ferredoxin Oxidoreductase Protein, subunit A, domain 3"/>
    <property type="match status" value="1"/>
</dbReference>
<sequence length="609" mass="65738">MKGWIGKILRVDLTTGEIKDEVLDPGVAKDYIGGRGIGIYYLNKEMDPTCDPFSPENLMIMMTGPLTGTGAPTGARYMVMTKSPLTGAVTCSNSGGMMPREMKRAGYDGIIFKGKSEKPVFLWINKGKPELKSAEDIWGKTVPESTDMLLSQTDPKARVACIGPAGENKVLFAGIMNERHRAAGRSGVGAVMGSKNLKGVVVLGSDKIKLAQPDAFKEFNQKILKQYTDEAKITPVGLTINGTSGVVAVTQEKGILPTKNWQQGTFDGWEDIQGTTLTEKYLVKNQGCFGCPIKCARITKVTEPGFEGEGEGPEYETVYAMGSNCMIDNLAAITKANYLCNELGLDTITMGATVACAMELVDRGYVSEDEVGRSLKWGDGEALVALTRQTAYREGFGDKLANGSYRLADGYGHPELAMVSKKQEFPGYEPRGAKAMGLAYATSPIGGSHMRGDPAYFEIFGTTFSMDPLATKGKAGPTKRIQDLSAIVDAAGLCIFFGARMLAEKDSTMSPTGMLTYLNTATGADYTMEDLVMAAERITNAERLFLVNAGFDRKDDSLPKRITDEPLPAGPAKGETCDLQTMLDDYYEVQGWDNNGIPKAETLKKLGLN</sequence>
<dbReference type="SUPFAM" id="SSF48310">
    <property type="entry name" value="Aldehyde ferredoxin oxidoreductase, C-terminal domains"/>
    <property type="match status" value="1"/>
</dbReference>
<dbReference type="PANTHER" id="PTHR30038:SF0">
    <property type="entry name" value="TUNGSTEN-CONTAINING ALDEHYDE FERREDOXIN OXIDOREDUCTASE"/>
    <property type="match status" value="1"/>
</dbReference>
<dbReference type="OrthoDB" id="9763894at2"/>
<dbReference type="InterPro" id="IPR013985">
    <property type="entry name" value="Ald_Fedxn_OxRdtase_dom3"/>
</dbReference>
<dbReference type="Pfam" id="PF02730">
    <property type="entry name" value="AFOR_N"/>
    <property type="match status" value="1"/>
</dbReference>
<proteinExistence type="inferred from homology"/>
<dbReference type="InterPro" id="IPR013983">
    <property type="entry name" value="Ald_Fedxn_OxRdtase_N"/>
</dbReference>
<evidence type="ECO:0000256" key="7">
    <source>
        <dbReference type="ARBA" id="ARBA00023014"/>
    </source>
</evidence>
<dbReference type="Proteomes" id="UP000192418">
    <property type="component" value="Unassembled WGS sequence"/>
</dbReference>
<evidence type="ECO:0000256" key="2">
    <source>
        <dbReference type="ARBA" id="ARBA00011032"/>
    </source>
</evidence>
<comment type="cofactor">
    <cofactor evidence="8">
        <name>tungstopterin</name>
        <dbReference type="ChEBI" id="CHEBI:30402"/>
    </cofactor>
</comment>
<dbReference type="PANTHER" id="PTHR30038">
    <property type="entry name" value="ALDEHYDE FERREDOXIN OXIDOREDUCTASE"/>
    <property type="match status" value="1"/>
</dbReference>
<dbReference type="InterPro" id="IPR036503">
    <property type="entry name" value="Ald_Fedxn_OxRdtase_N_sf"/>
</dbReference>
<dbReference type="EMBL" id="FWXY01000021">
    <property type="protein sequence ID" value="SMD01738.1"/>
    <property type="molecule type" value="Genomic_DNA"/>
</dbReference>
<evidence type="ECO:0000256" key="6">
    <source>
        <dbReference type="ARBA" id="ARBA00023004"/>
    </source>
</evidence>
<evidence type="ECO:0000259" key="9">
    <source>
        <dbReference type="SMART" id="SM00790"/>
    </source>
</evidence>
<keyword evidence="4" id="KW-0479">Metal-binding</keyword>
<dbReference type="AlphaFoldDB" id="A0A1W2DY28"/>
<evidence type="ECO:0000256" key="8">
    <source>
        <dbReference type="ARBA" id="ARBA00049934"/>
    </source>
</evidence>